<dbReference type="Pfam" id="PF00319">
    <property type="entry name" value="SRF-TF"/>
    <property type="match status" value="1"/>
</dbReference>
<evidence type="ECO:0000256" key="2">
    <source>
        <dbReference type="ARBA" id="ARBA00023015"/>
    </source>
</evidence>
<dbReference type="CDD" id="cd00265">
    <property type="entry name" value="MADS_MEF2_like"/>
    <property type="match status" value="1"/>
</dbReference>
<keyword evidence="10" id="KW-1185">Reference proteome</keyword>
<feature type="domain" description="MADS-box" evidence="7">
    <location>
        <begin position="35"/>
        <end position="95"/>
    </location>
</feature>
<proteinExistence type="predicted"/>
<dbReference type="InterPro" id="IPR002100">
    <property type="entry name" value="TF_MADSbox"/>
</dbReference>
<feature type="non-terminal residue" evidence="9">
    <location>
        <position position="1"/>
    </location>
</feature>
<evidence type="ECO:0000313" key="9">
    <source>
        <dbReference type="EMBL" id="KAG6597179.1"/>
    </source>
</evidence>
<dbReference type="EMBL" id="JAGKQH010000006">
    <property type="protein sequence ID" value="KAG6597179.1"/>
    <property type="molecule type" value="Genomic_DNA"/>
</dbReference>
<keyword evidence="5" id="KW-0539">Nucleus</keyword>
<name>A0AAV6NGQ5_9ROSI</name>
<keyword evidence="3" id="KW-0238">DNA-binding</keyword>
<dbReference type="PANTHER" id="PTHR48019">
    <property type="entry name" value="SERUM RESPONSE FACTOR HOMOLOG"/>
    <property type="match status" value="1"/>
</dbReference>
<evidence type="ECO:0000256" key="4">
    <source>
        <dbReference type="ARBA" id="ARBA00023163"/>
    </source>
</evidence>
<dbReference type="Pfam" id="PF01486">
    <property type="entry name" value="K-box"/>
    <property type="match status" value="1"/>
</dbReference>
<evidence type="ECO:0000256" key="5">
    <source>
        <dbReference type="ARBA" id="ARBA00023242"/>
    </source>
</evidence>
<dbReference type="InterPro" id="IPR002487">
    <property type="entry name" value="TF_Kbox"/>
</dbReference>
<dbReference type="SMART" id="SM00432">
    <property type="entry name" value="MADS"/>
    <property type="match status" value="1"/>
</dbReference>
<sequence>MPCLASTQTPKLFQFTFRLHPNTILSPVTTPLRTMVRGKTQMRRIENATSRQVTFSKRRNGLLKKAFELSVLCEAEVALIIFSSTGKLCEFASSSMQATVERFQRHTRETHHLERSLPHHHDQADEAANLLKEIESLEVSKRKLMGQGLGSSSYEELQQIEQQLHRSLAHVRATKHEAYKEQIDQLKEKEKYLAAENEKLAKKYLVQLEPRQSLTQVGEVSPNLETSSTFDVETELFIGPPKSRSK</sequence>
<protein>
    <submittedName>
        <fullName evidence="9">MADS-box protein SOC1</fullName>
    </submittedName>
</protein>
<keyword evidence="4" id="KW-0804">Transcription</keyword>
<keyword evidence="6" id="KW-0175">Coiled coil</keyword>
<keyword evidence="2" id="KW-0805">Transcription regulation</keyword>
<evidence type="ECO:0000256" key="3">
    <source>
        <dbReference type="ARBA" id="ARBA00023125"/>
    </source>
</evidence>
<comment type="caution">
    <text evidence="9">The sequence shown here is derived from an EMBL/GenBank/DDBJ whole genome shotgun (WGS) entry which is preliminary data.</text>
</comment>
<dbReference type="InterPro" id="IPR050142">
    <property type="entry name" value="MADS-box/MEF2_TF"/>
</dbReference>
<dbReference type="GO" id="GO:0000977">
    <property type="term" value="F:RNA polymerase II transcription regulatory region sequence-specific DNA binding"/>
    <property type="evidence" value="ECO:0007669"/>
    <property type="project" value="InterPro"/>
</dbReference>
<dbReference type="PROSITE" id="PS51297">
    <property type="entry name" value="K_BOX"/>
    <property type="match status" value="1"/>
</dbReference>
<dbReference type="Proteomes" id="UP000685013">
    <property type="component" value="Chromosome 6"/>
</dbReference>
<evidence type="ECO:0000256" key="1">
    <source>
        <dbReference type="ARBA" id="ARBA00004123"/>
    </source>
</evidence>
<organism evidence="9 10">
    <name type="scientific">Cucurbita argyrosperma subsp. sororia</name>
    <dbReference type="NCBI Taxonomy" id="37648"/>
    <lineage>
        <taxon>Eukaryota</taxon>
        <taxon>Viridiplantae</taxon>
        <taxon>Streptophyta</taxon>
        <taxon>Embryophyta</taxon>
        <taxon>Tracheophyta</taxon>
        <taxon>Spermatophyta</taxon>
        <taxon>Magnoliopsida</taxon>
        <taxon>eudicotyledons</taxon>
        <taxon>Gunneridae</taxon>
        <taxon>Pentapetalae</taxon>
        <taxon>rosids</taxon>
        <taxon>fabids</taxon>
        <taxon>Cucurbitales</taxon>
        <taxon>Cucurbitaceae</taxon>
        <taxon>Cucurbiteae</taxon>
        <taxon>Cucurbita</taxon>
    </lineage>
</organism>
<dbReference type="GO" id="GO:0046983">
    <property type="term" value="F:protein dimerization activity"/>
    <property type="evidence" value="ECO:0007669"/>
    <property type="project" value="InterPro"/>
</dbReference>
<dbReference type="PROSITE" id="PS50066">
    <property type="entry name" value="MADS_BOX_2"/>
    <property type="match status" value="1"/>
</dbReference>
<dbReference type="GO" id="GO:0003700">
    <property type="term" value="F:DNA-binding transcription factor activity"/>
    <property type="evidence" value="ECO:0007669"/>
    <property type="project" value="InterPro"/>
</dbReference>
<evidence type="ECO:0000256" key="6">
    <source>
        <dbReference type="SAM" id="Coils"/>
    </source>
</evidence>
<accession>A0AAV6NGQ5</accession>
<gene>
    <name evidence="9" type="primary">SOC1</name>
    <name evidence="9" type="ORF">SDJN03_10359</name>
</gene>
<feature type="coiled-coil region" evidence="6">
    <location>
        <begin position="176"/>
        <end position="203"/>
    </location>
</feature>
<dbReference type="GO" id="GO:0005634">
    <property type="term" value="C:nucleus"/>
    <property type="evidence" value="ECO:0007669"/>
    <property type="project" value="UniProtKB-SubCell"/>
</dbReference>
<evidence type="ECO:0000259" key="7">
    <source>
        <dbReference type="PROSITE" id="PS50066"/>
    </source>
</evidence>
<dbReference type="PROSITE" id="PS00350">
    <property type="entry name" value="MADS_BOX_1"/>
    <property type="match status" value="1"/>
</dbReference>
<feature type="domain" description="K-box" evidence="8">
    <location>
        <begin position="120"/>
        <end position="214"/>
    </location>
</feature>
<evidence type="ECO:0000313" key="10">
    <source>
        <dbReference type="Proteomes" id="UP000685013"/>
    </source>
</evidence>
<dbReference type="GO" id="GO:0045944">
    <property type="term" value="P:positive regulation of transcription by RNA polymerase II"/>
    <property type="evidence" value="ECO:0007669"/>
    <property type="project" value="InterPro"/>
</dbReference>
<dbReference type="FunFam" id="3.40.1810.10:FF:000003">
    <property type="entry name" value="MADS-box transcription factor MADS-MC"/>
    <property type="match status" value="1"/>
</dbReference>
<dbReference type="AlphaFoldDB" id="A0AAV6NGQ5"/>
<evidence type="ECO:0000259" key="8">
    <source>
        <dbReference type="PROSITE" id="PS51297"/>
    </source>
</evidence>
<reference evidence="9 10" key="1">
    <citation type="journal article" date="2021" name="Hortic Res">
        <title>The domestication of Cucurbita argyrosperma as revealed by the genome of its wild relative.</title>
        <authorList>
            <person name="Barrera-Redondo J."/>
            <person name="Sanchez-de la Vega G."/>
            <person name="Aguirre-Liguori J.A."/>
            <person name="Castellanos-Morales G."/>
            <person name="Gutierrez-Guerrero Y.T."/>
            <person name="Aguirre-Dugua X."/>
            <person name="Aguirre-Planter E."/>
            <person name="Tenaillon M.I."/>
            <person name="Lira-Saade R."/>
            <person name="Eguiarte L.E."/>
        </authorList>
    </citation>
    <scope>NUCLEOTIDE SEQUENCE [LARGE SCALE GENOMIC DNA]</scope>
    <source>
        <strain evidence="9">JBR-2021</strain>
    </source>
</reference>
<dbReference type="InterPro" id="IPR033896">
    <property type="entry name" value="MEF2-like_N"/>
</dbReference>
<comment type="subcellular location">
    <subcellularLocation>
        <location evidence="1">Nucleus</location>
    </subcellularLocation>
</comment>